<evidence type="ECO:0000256" key="2">
    <source>
        <dbReference type="ARBA" id="ARBA00005528"/>
    </source>
</evidence>
<dbReference type="SUPFAM" id="SSF75217">
    <property type="entry name" value="alpha/beta knot"/>
    <property type="match status" value="1"/>
</dbReference>
<dbReference type="PANTHER" id="PTHR30027:SF3">
    <property type="entry name" value="16S RRNA (URACIL(1498)-N(3))-METHYLTRANSFERASE"/>
    <property type="match status" value="1"/>
</dbReference>
<dbReference type="InterPro" id="IPR029028">
    <property type="entry name" value="Alpha/beta_knot_MTases"/>
</dbReference>
<keyword evidence="5 12" id="KW-0963">Cytoplasm</keyword>
<feature type="domain" description="Ribosomal RNA small subunit methyltransferase E methyltransferase" evidence="13">
    <location>
        <begin position="75"/>
        <end position="236"/>
    </location>
</feature>
<evidence type="ECO:0000256" key="11">
    <source>
        <dbReference type="ARBA" id="ARBA00047944"/>
    </source>
</evidence>
<evidence type="ECO:0000313" key="15">
    <source>
        <dbReference type="EMBL" id="KTD76432.1"/>
    </source>
</evidence>
<evidence type="ECO:0000259" key="14">
    <source>
        <dbReference type="Pfam" id="PF20260"/>
    </source>
</evidence>
<dbReference type="NCBIfam" id="NF008692">
    <property type="entry name" value="PRK11713.1-5"/>
    <property type="match status" value="1"/>
</dbReference>
<dbReference type="Gene3D" id="3.40.1280.10">
    <property type="match status" value="1"/>
</dbReference>
<organism evidence="15 16">
    <name type="scientific">Legionella waltersii</name>
    <dbReference type="NCBI Taxonomy" id="66969"/>
    <lineage>
        <taxon>Bacteria</taxon>
        <taxon>Pseudomonadati</taxon>
        <taxon>Pseudomonadota</taxon>
        <taxon>Gammaproteobacteria</taxon>
        <taxon>Legionellales</taxon>
        <taxon>Legionellaceae</taxon>
        <taxon>Legionella</taxon>
    </lineage>
</organism>
<evidence type="ECO:0000256" key="8">
    <source>
        <dbReference type="ARBA" id="ARBA00022679"/>
    </source>
</evidence>
<dbReference type="RefSeq" id="WP_058480790.1">
    <property type="nucleotide sequence ID" value="NZ_CAAAIQ010000001.1"/>
</dbReference>
<dbReference type="GO" id="GO:0070475">
    <property type="term" value="P:rRNA base methylation"/>
    <property type="evidence" value="ECO:0007669"/>
    <property type="project" value="TreeGrafter"/>
</dbReference>
<protein>
    <recommendedName>
        <fullName evidence="4 12">Ribosomal RNA small subunit methyltransferase E</fullName>
        <ecNumber evidence="3 12">2.1.1.193</ecNumber>
    </recommendedName>
</protein>
<keyword evidence="6 12" id="KW-0698">rRNA processing</keyword>
<dbReference type="GO" id="GO:0070042">
    <property type="term" value="F:rRNA (uridine-N3-)-methyltransferase activity"/>
    <property type="evidence" value="ECO:0007669"/>
    <property type="project" value="TreeGrafter"/>
</dbReference>
<dbReference type="Gene3D" id="2.40.240.20">
    <property type="entry name" value="Hypothetical PUA domain-like, domain 1"/>
    <property type="match status" value="1"/>
</dbReference>
<gene>
    <name evidence="15" type="ORF">Lwal_2154</name>
</gene>
<dbReference type="SUPFAM" id="SSF88697">
    <property type="entry name" value="PUA domain-like"/>
    <property type="match status" value="1"/>
</dbReference>
<proteinExistence type="inferred from homology"/>
<dbReference type="EC" id="2.1.1.193" evidence="3 12"/>
<dbReference type="OrthoDB" id="9815641at2"/>
<dbReference type="STRING" id="66969.Lwal_2154"/>
<comment type="catalytic activity">
    <reaction evidence="11 12">
        <text>uridine(1498) in 16S rRNA + S-adenosyl-L-methionine = N(3)-methyluridine(1498) in 16S rRNA + S-adenosyl-L-homocysteine + H(+)</text>
        <dbReference type="Rhea" id="RHEA:42920"/>
        <dbReference type="Rhea" id="RHEA-COMP:10283"/>
        <dbReference type="Rhea" id="RHEA-COMP:10284"/>
        <dbReference type="ChEBI" id="CHEBI:15378"/>
        <dbReference type="ChEBI" id="CHEBI:57856"/>
        <dbReference type="ChEBI" id="CHEBI:59789"/>
        <dbReference type="ChEBI" id="CHEBI:65315"/>
        <dbReference type="ChEBI" id="CHEBI:74502"/>
        <dbReference type="EC" id="2.1.1.193"/>
    </reaction>
</comment>
<dbReference type="InterPro" id="IPR015947">
    <property type="entry name" value="PUA-like_sf"/>
</dbReference>
<evidence type="ECO:0000256" key="12">
    <source>
        <dbReference type="PIRNR" id="PIRNR015601"/>
    </source>
</evidence>
<dbReference type="Proteomes" id="UP000054729">
    <property type="component" value="Unassembled WGS sequence"/>
</dbReference>
<keyword evidence="8 12" id="KW-0808">Transferase</keyword>
<evidence type="ECO:0000256" key="7">
    <source>
        <dbReference type="ARBA" id="ARBA00022603"/>
    </source>
</evidence>
<dbReference type="PIRSF" id="PIRSF015601">
    <property type="entry name" value="MTase_slr0722"/>
    <property type="match status" value="1"/>
</dbReference>
<keyword evidence="7 12" id="KW-0489">Methyltransferase</keyword>
<evidence type="ECO:0000313" key="16">
    <source>
        <dbReference type="Proteomes" id="UP000054729"/>
    </source>
</evidence>
<dbReference type="InterPro" id="IPR029026">
    <property type="entry name" value="tRNA_m1G_MTases_N"/>
</dbReference>
<evidence type="ECO:0000256" key="3">
    <source>
        <dbReference type="ARBA" id="ARBA00012328"/>
    </source>
</evidence>
<reference evidence="15 16" key="1">
    <citation type="submission" date="2015-11" db="EMBL/GenBank/DDBJ databases">
        <title>Genomic analysis of 38 Legionella species identifies large and diverse effector repertoires.</title>
        <authorList>
            <person name="Burstein D."/>
            <person name="Amaro F."/>
            <person name="Zusman T."/>
            <person name="Lifshitz Z."/>
            <person name="Cohen O."/>
            <person name="Gilbert J.A."/>
            <person name="Pupko T."/>
            <person name="Shuman H.A."/>
            <person name="Segal G."/>
        </authorList>
    </citation>
    <scope>NUCLEOTIDE SEQUENCE [LARGE SCALE GENOMIC DNA]</scope>
    <source>
        <strain evidence="15 16">ATCC 51914</strain>
    </source>
</reference>
<evidence type="ECO:0000256" key="9">
    <source>
        <dbReference type="ARBA" id="ARBA00022691"/>
    </source>
</evidence>
<dbReference type="Pfam" id="PF04452">
    <property type="entry name" value="Methyltrans_RNA"/>
    <property type="match status" value="1"/>
</dbReference>
<feature type="domain" description="Ribosomal RNA small subunit methyltransferase E PUA-like" evidence="14">
    <location>
        <begin position="23"/>
        <end position="66"/>
    </location>
</feature>
<dbReference type="GO" id="GO:0005737">
    <property type="term" value="C:cytoplasm"/>
    <property type="evidence" value="ECO:0007669"/>
    <property type="project" value="UniProtKB-SubCell"/>
</dbReference>
<accession>A0A0W1A5D6</accession>
<dbReference type="NCBIfam" id="TIGR00046">
    <property type="entry name" value="RsmE family RNA methyltransferase"/>
    <property type="match status" value="1"/>
</dbReference>
<sequence>MREVRIYQAGDYQSGQVIELSSEAGQHVAVVLRMQPGSKLTLFSGNNQEFEAVIQQVKKKQVFVTIGEAKEANRESPLLIHLAQAISKGDRMEMVMQKAVELGVACITPIITERCQVKLDHDRMMKKMQQWQNIIISACEQCGRNRVPEVQFPMSLERFLKESSAKLKLVLHPNERKTWRDYTFSHQDIALLIGPEGGLSEEEVKQASGHGFLPLSLGPRILRTETAAITALTVLQAVAGDL</sequence>
<dbReference type="AlphaFoldDB" id="A0A0W1A5D6"/>
<evidence type="ECO:0000256" key="4">
    <source>
        <dbReference type="ARBA" id="ARBA00013673"/>
    </source>
</evidence>
<comment type="similarity">
    <text evidence="2 12">Belongs to the RNA methyltransferase RsmE family.</text>
</comment>
<evidence type="ECO:0000256" key="5">
    <source>
        <dbReference type="ARBA" id="ARBA00022490"/>
    </source>
</evidence>
<evidence type="ECO:0000256" key="1">
    <source>
        <dbReference type="ARBA" id="ARBA00004496"/>
    </source>
</evidence>
<dbReference type="PANTHER" id="PTHR30027">
    <property type="entry name" value="RIBOSOMAL RNA SMALL SUBUNIT METHYLTRANSFERASE E"/>
    <property type="match status" value="1"/>
</dbReference>
<dbReference type="InterPro" id="IPR046887">
    <property type="entry name" value="RsmE_PUA-like"/>
</dbReference>
<dbReference type="InterPro" id="IPR006700">
    <property type="entry name" value="RsmE"/>
</dbReference>
<dbReference type="InterPro" id="IPR046886">
    <property type="entry name" value="RsmE_MTase_dom"/>
</dbReference>
<comment type="subcellular location">
    <subcellularLocation>
        <location evidence="1 12">Cytoplasm</location>
    </subcellularLocation>
</comment>
<evidence type="ECO:0000259" key="13">
    <source>
        <dbReference type="Pfam" id="PF04452"/>
    </source>
</evidence>
<evidence type="ECO:0000256" key="6">
    <source>
        <dbReference type="ARBA" id="ARBA00022552"/>
    </source>
</evidence>
<dbReference type="CDD" id="cd18084">
    <property type="entry name" value="RsmE-like"/>
    <property type="match status" value="1"/>
</dbReference>
<keyword evidence="9 12" id="KW-0949">S-adenosyl-L-methionine</keyword>
<comment type="function">
    <text evidence="10 12">Specifically methylates the N3 position of the uracil ring of uridine 1498 (m3U1498) in 16S rRNA. Acts on the fully assembled 30S ribosomal subunit.</text>
</comment>
<dbReference type="Pfam" id="PF20260">
    <property type="entry name" value="PUA_4"/>
    <property type="match status" value="1"/>
</dbReference>
<name>A0A0W1A5D6_9GAMM</name>
<dbReference type="PATRIC" id="fig|66969.6.peg.2343"/>
<keyword evidence="16" id="KW-1185">Reference proteome</keyword>
<dbReference type="EMBL" id="LNZB01000051">
    <property type="protein sequence ID" value="KTD76432.1"/>
    <property type="molecule type" value="Genomic_DNA"/>
</dbReference>
<evidence type="ECO:0000256" key="10">
    <source>
        <dbReference type="ARBA" id="ARBA00025699"/>
    </source>
</evidence>
<comment type="caution">
    <text evidence="15">The sequence shown here is derived from an EMBL/GenBank/DDBJ whole genome shotgun (WGS) entry which is preliminary data.</text>
</comment>